<comment type="similarity">
    <text evidence="2">Belongs to the binding-protein-dependent transport system permease family. HisMQ subfamily.</text>
</comment>
<feature type="transmembrane region" description="Helical" evidence="9">
    <location>
        <begin position="34"/>
        <end position="63"/>
    </location>
</feature>
<dbReference type="GO" id="GO:0006865">
    <property type="term" value="P:amino acid transport"/>
    <property type="evidence" value="ECO:0007669"/>
    <property type="project" value="UniProtKB-KW"/>
</dbReference>
<keyword evidence="12" id="KW-1185">Reference proteome</keyword>
<dbReference type="InterPro" id="IPR000515">
    <property type="entry name" value="MetI-like"/>
</dbReference>
<keyword evidence="7 9" id="KW-1133">Transmembrane helix</keyword>
<feature type="transmembrane region" description="Helical" evidence="9">
    <location>
        <begin position="116"/>
        <end position="140"/>
    </location>
</feature>
<dbReference type="SUPFAM" id="SSF161098">
    <property type="entry name" value="MetI-like"/>
    <property type="match status" value="1"/>
</dbReference>
<sequence>MINAALCGDFIKLEPIMFTQEIFQQLLAPRYLGWLWNGFVVTMSISILCIILSTIAGFILAILAQSQHRIIRYMVNAYNAIFRYSPLLPQLFFWYFGVGSILPLEFKLWLFDEPQIGFGPVILSMPSFEFIIGLVGLTFYSASFVAEEFRAGIAGVRAGQLNASLALGLSRWQGFYFIVLPQAWRIAFPALVGQYMNIIKNSSLTMSIGVLELSYVSRQIETETLKTFQDFALATLLYILGVTLVGMIGNIYHRSLLLKEVK</sequence>
<dbReference type="PROSITE" id="PS50928">
    <property type="entry name" value="ABC_TM1"/>
    <property type="match status" value="1"/>
</dbReference>
<dbReference type="GO" id="GO:0022857">
    <property type="term" value="F:transmembrane transporter activity"/>
    <property type="evidence" value="ECO:0007669"/>
    <property type="project" value="InterPro"/>
</dbReference>
<keyword evidence="8 9" id="KW-0472">Membrane</keyword>
<evidence type="ECO:0000256" key="2">
    <source>
        <dbReference type="ARBA" id="ARBA00010072"/>
    </source>
</evidence>
<dbReference type="PANTHER" id="PTHR30614:SF47">
    <property type="entry name" value="ABC TRANSPORTER PERMEASE"/>
    <property type="match status" value="1"/>
</dbReference>
<dbReference type="Pfam" id="PF00528">
    <property type="entry name" value="BPD_transp_1"/>
    <property type="match status" value="1"/>
</dbReference>
<evidence type="ECO:0000256" key="6">
    <source>
        <dbReference type="ARBA" id="ARBA00022970"/>
    </source>
</evidence>
<dbReference type="NCBIfam" id="TIGR01726">
    <property type="entry name" value="HEQRo_perm_3TM"/>
    <property type="match status" value="1"/>
</dbReference>
<dbReference type="Proteomes" id="UP000278542">
    <property type="component" value="Unassembled WGS sequence"/>
</dbReference>
<keyword evidence="3 9" id="KW-0813">Transport</keyword>
<dbReference type="AlphaFoldDB" id="A0A495RIB3"/>
<keyword evidence="6" id="KW-0029">Amino-acid transport</keyword>
<evidence type="ECO:0000256" key="1">
    <source>
        <dbReference type="ARBA" id="ARBA00004429"/>
    </source>
</evidence>
<dbReference type="CDD" id="cd06261">
    <property type="entry name" value="TM_PBP2"/>
    <property type="match status" value="1"/>
</dbReference>
<evidence type="ECO:0000256" key="3">
    <source>
        <dbReference type="ARBA" id="ARBA00022448"/>
    </source>
</evidence>
<protein>
    <submittedName>
        <fullName evidence="11">Amino acid ABC transporter membrane protein 1 (PAAT family)</fullName>
    </submittedName>
</protein>
<feature type="transmembrane region" description="Helical" evidence="9">
    <location>
        <begin position="84"/>
        <end position="104"/>
    </location>
</feature>
<reference evidence="11 12" key="1">
    <citation type="submission" date="2018-10" db="EMBL/GenBank/DDBJ databases">
        <title>Genomic Encyclopedia of Type Strains, Phase IV (KMG-IV): sequencing the most valuable type-strain genomes for metagenomic binning, comparative biology and taxonomic classification.</title>
        <authorList>
            <person name="Goeker M."/>
        </authorList>
    </citation>
    <scope>NUCLEOTIDE SEQUENCE [LARGE SCALE GENOMIC DNA]</scope>
    <source>
        <strain evidence="11 12">DSM 22228</strain>
    </source>
</reference>
<gene>
    <name evidence="11" type="ORF">DES39_0482</name>
</gene>
<evidence type="ECO:0000256" key="7">
    <source>
        <dbReference type="ARBA" id="ARBA00022989"/>
    </source>
</evidence>
<evidence type="ECO:0000256" key="9">
    <source>
        <dbReference type="RuleBase" id="RU363032"/>
    </source>
</evidence>
<accession>A0A495RIB3</accession>
<proteinExistence type="inferred from homology"/>
<evidence type="ECO:0000256" key="8">
    <source>
        <dbReference type="ARBA" id="ARBA00023136"/>
    </source>
</evidence>
<feature type="domain" description="ABC transmembrane type-1" evidence="10">
    <location>
        <begin position="39"/>
        <end position="249"/>
    </location>
</feature>
<evidence type="ECO:0000259" key="10">
    <source>
        <dbReference type="PROSITE" id="PS50928"/>
    </source>
</evidence>
<evidence type="ECO:0000256" key="4">
    <source>
        <dbReference type="ARBA" id="ARBA00022475"/>
    </source>
</evidence>
<dbReference type="InterPro" id="IPR043429">
    <property type="entry name" value="ArtM/GltK/GlnP/TcyL/YhdX-like"/>
</dbReference>
<dbReference type="InterPro" id="IPR010065">
    <property type="entry name" value="AA_ABC_transptr_permease_3TM"/>
</dbReference>
<dbReference type="Gene3D" id="1.10.3720.10">
    <property type="entry name" value="MetI-like"/>
    <property type="match status" value="1"/>
</dbReference>
<dbReference type="GO" id="GO:0043190">
    <property type="term" value="C:ATP-binding cassette (ABC) transporter complex"/>
    <property type="evidence" value="ECO:0007669"/>
    <property type="project" value="InterPro"/>
</dbReference>
<keyword evidence="5 9" id="KW-0812">Transmembrane</keyword>
<evidence type="ECO:0000313" key="12">
    <source>
        <dbReference type="Proteomes" id="UP000278542"/>
    </source>
</evidence>
<comment type="caution">
    <text evidence="11">The sequence shown here is derived from an EMBL/GenBank/DDBJ whole genome shotgun (WGS) entry which is preliminary data.</text>
</comment>
<feature type="transmembrane region" description="Helical" evidence="9">
    <location>
        <begin position="231"/>
        <end position="252"/>
    </location>
</feature>
<name>A0A495RIB3_9GAMM</name>
<evidence type="ECO:0000313" key="11">
    <source>
        <dbReference type="EMBL" id="RKS87262.1"/>
    </source>
</evidence>
<dbReference type="EMBL" id="RBWY01000001">
    <property type="protein sequence ID" value="RKS87262.1"/>
    <property type="molecule type" value="Genomic_DNA"/>
</dbReference>
<keyword evidence="4" id="KW-1003">Cell membrane</keyword>
<organism evidence="11 12">
    <name type="scientific">Orbus hercynius</name>
    <dbReference type="NCBI Taxonomy" id="593135"/>
    <lineage>
        <taxon>Bacteria</taxon>
        <taxon>Pseudomonadati</taxon>
        <taxon>Pseudomonadota</taxon>
        <taxon>Gammaproteobacteria</taxon>
        <taxon>Orbales</taxon>
        <taxon>Orbaceae</taxon>
        <taxon>Orbus</taxon>
    </lineage>
</organism>
<comment type="subcellular location">
    <subcellularLocation>
        <location evidence="1">Cell inner membrane</location>
        <topology evidence="1">Multi-pass membrane protein</topology>
    </subcellularLocation>
    <subcellularLocation>
        <location evidence="9">Cell membrane</location>
        <topology evidence="9">Multi-pass membrane protein</topology>
    </subcellularLocation>
</comment>
<evidence type="ECO:0000256" key="5">
    <source>
        <dbReference type="ARBA" id="ARBA00022692"/>
    </source>
</evidence>
<dbReference type="InterPro" id="IPR035906">
    <property type="entry name" value="MetI-like_sf"/>
</dbReference>
<dbReference type="PANTHER" id="PTHR30614">
    <property type="entry name" value="MEMBRANE COMPONENT OF AMINO ACID ABC TRANSPORTER"/>
    <property type="match status" value="1"/>
</dbReference>